<keyword evidence="2" id="KW-0812">Transmembrane</keyword>
<protein>
    <recommendedName>
        <fullName evidence="3">DUF6468 domain-containing protein</fullName>
    </recommendedName>
</protein>
<evidence type="ECO:0000256" key="1">
    <source>
        <dbReference type="SAM" id="MobiDB-lite"/>
    </source>
</evidence>
<feature type="domain" description="DUF6468" evidence="3">
    <location>
        <begin position="34"/>
        <end position="103"/>
    </location>
</feature>
<keyword evidence="5" id="KW-1185">Reference proteome</keyword>
<dbReference type="OrthoDB" id="7506947at2"/>
<dbReference type="Proteomes" id="UP000254101">
    <property type="component" value="Unassembled WGS sequence"/>
</dbReference>
<accession>A0A395LPN0</accession>
<gene>
    <name evidence="4" type="ORF">DL238_12820</name>
</gene>
<dbReference type="RefSeq" id="WP_115492620.1">
    <property type="nucleotide sequence ID" value="NZ_JACHWW010000001.1"/>
</dbReference>
<evidence type="ECO:0000313" key="5">
    <source>
        <dbReference type="Proteomes" id="UP000254101"/>
    </source>
</evidence>
<evidence type="ECO:0000313" key="4">
    <source>
        <dbReference type="EMBL" id="RDS78397.1"/>
    </source>
</evidence>
<organism evidence="4 5">
    <name type="scientific">Alteriqipengyuania lutimaris</name>
    <dbReference type="NCBI Taxonomy" id="1538146"/>
    <lineage>
        <taxon>Bacteria</taxon>
        <taxon>Pseudomonadati</taxon>
        <taxon>Pseudomonadota</taxon>
        <taxon>Alphaproteobacteria</taxon>
        <taxon>Sphingomonadales</taxon>
        <taxon>Erythrobacteraceae</taxon>
        <taxon>Alteriqipengyuania</taxon>
    </lineage>
</organism>
<feature type="region of interest" description="Disordered" evidence="1">
    <location>
        <begin position="102"/>
        <end position="190"/>
    </location>
</feature>
<proteinExistence type="predicted"/>
<dbReference type="AlphaFoldDB" id="A0A395LPN0"/>
<sequence length="190" mass="19972">MSFTAFTNIITILFCVAVIVQSVRMMRSLNQVRESQLDRTVGALDTATAKTRSVLFELKEILTTEGAANARSLAEAREVREELNVMVGIANAMAERLIEAASTGSRGDTTPAAAASQAPKPTQTARSRSATSGRSAAKPAKASTPKATKSSGTGPKTVKEPAARKPAAKKTGGRKTANKPELVLDVKEMA</sequence>
<name>A0A395LPN0_9SPHN</name>
<feature type="compositionally biased region" description="Low complexity" evidence="1">
    <location>
        <begin position="122"/>
        <end position="151"/>
    </location>
</feature>
<dbReference type="EMBL" id="QRBB01000001">
    <property type="protein sequence ID" value="RDS78397.1"/>
    <property type="molecule type" value="Genomic_DNA"/>
</dbReference>
<reference evidence="4 5" key="1">
    <citation type="submission" date="2018-07" db="EMBL/GenBank/DDBJ databases">
        <title>Erythrobacter nanhaiensis sp. nov., a novel member of the genus Erythrobacter isolated from the South China Sea.</title>
        <authorList>
            <person name="Chen X."/>
            <person name="Liu J."/>
        </authorList>
    </citation>
    <scope>NUCLEOTIDE SEQUENCE [LARGE SCALE GENOMIC DNA]</scope>
    <source>
        <strain evidence="4 5">S-5</strain>
    </source>
</reference>
<dbReference type="Pfam" id="PF20072">
    <property type="entry name" value="DUF6468"/>
    <property type="match status" value="1"/>
</dbReference>
<dbReference type="InterPro" id="IPR045531">
    <property type="entry name" value="DUF6468"/>
</dbReference>
<keyword evidence="2" id="KW-1133">Transmembrane helix</keyword>
<evidence type="ECO:0000259" key="3">
    <source>
        <dbReference type="Pfam" id="PF20072"/>
    </source>
</evidence>
<comment type="caution">
    <text evidence="4">The sequence shown here is derived from an EMBL/GenBank/DDBJ whole genome shotgun (WGS) entry which is preliminary data.</text>
</comment>
<evidence type="ECO:0000256" key="2">
    <source>
        <dbReference type="SAM" id="Phobius"/>
    </source>
</evidence>
<feature type="compositionally biased region" description="Basic residues" evidence="1">
    <location>
        <begin position="166"/>
        <end position="177"/>
    </location>
</feature>
<keyword evidence="2" id="KW-0472">Membrane</keyword>
<feature type="transmembrane region" description="Helical" evidence="2">
    <location>
        <begin position="6"/>
        <end position="23"/>
    </location>
</feature>